<dbReference type="AlphaFoldDB" id="A0A8H6V868"/>
<accession>A0A8H6V868</accession>
<dbReference type="Proteomes" id="UP000641853">
    <property type="component" value="Unassembled WGS sequence"/>
</dbReference>
<dbReference type="EMBL" id="JACBAE010001321">
    <property type="protein sequence ID" value="KAF7165180.1"/>
    <property type="molecule type" value="Genomic_DNA"/>
</dbReference>
<evidence type="ECO:0000313" key="2">
    <source>
        <dbReference type="EMBL" id="KAF7181242.1"/>
    </source>
</evidence>
<dbReference type="Proteomes" id="UP000654922">
    <property type="component" value="Unassembled WGS sequence"/>
</dbReference>
<organism evidence="2 3">
    <name type="scientific">Aspergillus felis</name>
    <dbReference type="NCBI Taxonomy" id="1287682"/>
    <lineage>
        <taxon>Eukaryota</taxon>
        <taxon>Fungi</taxon>
        <taxon>Dikarya</taxon>
        <taxon>Ascomycota</taxon>
        <taxon>Pezizomycotina</taxon>
        <taxon>Eurotiomycetes</taxon>
        <taxon>Eurotiomycetidae</taxon>
        <taxon>Eurotiales</taxon>
        <taxon>Aspergillaceae</taxon>
        <taxon>Aspergillus</taxon>
        <taxon>Aspergillus subgen. Fumigati</taxon>
    </lineage>
</organism>
<gene>
    <name evidence="1" type="ORF">CNMCM5623_009446</name>
    <name evidence="2" type="ORF">CNMCM7691_000460</name>
</gene>
<comment type="caution">
    <text evidence="2">The sequence shown here is derived from an EMBL/GenBank/DDBJ whole genome shotgun (WGS) entry which is preliminary data.</text>
</comment>
<evidence type="ECO:0000313" key="3">
    <source>
        <dbReference type="Proteomes" id="UP000641853"/>
    </source>
</evidence>
<protein>
    <submittedName>
        <fullName evidence="2">Uncharacterized protein</fullName>
    </submittedName>
</protein>
<proteinExistence type="predicted"/>
<evidence type="ECO:0000313" key="1">
    <source>
        <dbReference type="EMBL" id="KAF7165180.1"/>
    </source>
</evidence>
<name>A0A8H6V868_9EURO</name>
<reference evidence="2" key="1">
    <citation type="submission" date="2020-06" db="EMBL/GenBank/DDBJ databases">
        <title>Draft genome sequences of strains closely related to Aspergillus parafelis and Aspergillus hiratsukae.</title>
        <authorList>
            <person name="Dos Santos R.A.C."/>
            <person name="Rivero-Menendez O."/>
            <person name="Steenwyk J.L."/>
            <person name="Mead M.E."/>
            <person name="Goldman G.H."/>
            <person name="Alastruey-Izquierdo A."/>
            <person name="Rokas A."/>
        </authorList>
    </citation>
    <scope>NUCLEOTIDE SEQUENCE</scope>
    <source>
        <strain evidence="1">CNM-CM5623</strain>
        <strain evidence="2">CNM-CM7691</strain>
    </source>
</reference>
<sequence>MSEATKPIVNASEPDKPKVVVTDTEVDNEDNTTSVLKRYIPQKSLHNARPAAVNSCVNDIFEARFRERPDGLAVCAWMEATLTAS</sequence>
<keyword evidence="3" id="KW-1185">Reference proteome</keyword>
<dbReference type="EMBL" id="JACBAG010001818">
    <property type="protein sequence ID" value="KAF7181242.1"/>
    <property type="molecule type" value="Genomic_DNA"/>
</dbReference>